<keyword evidence="1" id="KW-1133">Transmembrane helix</keyword>
<reference evidence="2 3" key="1">
    <citation type="journal article" date="2016" name="Front. Microbiol.">
        <title>Comprehensive Phylogenetic Analysis of Bovine Non-aureus Staphylococci Species Based on Whole-Genome Sequencing.</title>
        <authorList>
            <person name="Naushad S."/>
            <person name="Barkema H.W."/>
            <person name="Luby C."/>
            <person name="Condas L.A."/>
            <person name="Nobrega D.B."/>
            <person name="Carson D.A."/>
            <person name="De Buck J."/>
        </authorList>
    </citation>
    <scope>NUCLEOTIDE SEQUENCE [LARGE SCALE GENOMIC DNA]</scope>
    <source>
        <strain evidence="2 3">SNUC 4554</strain>
    </source>
</reference>
<proteinExistence type="predicted"/>
<keyword evidence="1" id="KW-0812">Transmembrane</keyword>
<organism evidence="2 3">
    <name type="scientific">Staphylococcus shinii</name>
    <dbReference type="NCBI Taxonomy" id="2912228"/>
    <lineage>
        <taxon>Bacteria</taxon>
        <taxon>Bacillati</taxon>
        <taxon>Bacillota</taxon>
        <taxon>Bacilli</taxon>
        <taxon>Bacillales</taxon>
        <taxon>Staphylococcaceae</taxon>
        <taxon>Staphylococcus</taxon>
    </lineage>
</organism>
<dbReference type="AlphaFoldDB" id="A0A418IHG0"/>
<accession>A0A418IHG0</accession>
<gene>
    <name evidence="2" type="ORF">BU112_03620</name>
</gene>
<evidence type="ECO:0000313" key="3">
    <source>
        <dbReference type="Proteomes" id="UP000286317"/>
    </source>
</evidence>
<dbReference type="Pfam" id="PF07274">
    <property type="entry name" value="DUF1440"/>
    <property type="match status" value="1"/>
</dbReference>
<dbReference type="InterPro" id="IPR009898">
    <property type="entry name" value="DUF1440"/>
</dbReference>
<name>A0A418IHG0_9STAP</name>
<dbReference type="EMBL" id="QXUF01000016">
    <property type="protein sequence ID" value="RIN02079.1"/>
    <property type="molecule type" value="Genomic_DNA"/>
</dbReference>
<keyword evidence="1" id="KW-0472">Membrane</keyword>
<protein>
    <submittedName>
        <fullName evidence="2">DUF1440 domain-containing protein</fullName>
    </submittedName>
</protein>
<dbReference type="RefSeq" id="WP_039068561.1">
    <property type="nucleotide sequence ID" value="NZ_CP068712.1"/>
</dbReference>
<dbReference type="Proteomes" id="UP000286317">
    <property type="component" value="Unassembled WGS sequence"/>
</dbReference>
<keyword evidence="3" id="KW-1185">Reference proteome</keyword>
<evidence type="ECO:0000313" key="2">
    <source>
        <dbReference type="EMBL" id="RIN02079.1"/>
    </source>
</evidence>
<dbReference type="OrthoDB" id="1629003at2"/>
<comment type="caution">
    <text evidence="2">The sequence shown here is derived from an EMBL/GenBank/DDBJ whole genome shotgun (WGS) entry which is preliminary data.</text>
</comment>
<evidence type="ECO:0000256" key="1">
    <source>
        <dbReference type="SAM" id="Phobius"/>
    </source>
</evidence>
<sequence>MVRFSIRRVVLTGAIGGFLAGAVKIGWEGLLPPRTPKRDEEPPPVKMMEIFNVPDKIRNASYVYNGNEVSFSVMGIHYGFSIVNATLYALLSEKYNSISSWKGGMFGIGVHVLFHEIMLPMLKLTPKVDEIPPEEHFSELIGHIIWMNTIDFVRNSVK</sequence>
<feature type="transmembrane region" description="Helical" evidence="1">
    <location>
        <begin position="9"/>
        <end position="27"/>
    </location>
</feature>
<feature type="transmembrane region" description="Helical" evidence="1">
    <location>
        <begin position="69"/>
        <end position="91"/>
    </location>
</feature>